<organism evidence="4">
    <name type="scientific">Diabrotica virgifera virgifera</name>
    <name type="common">western corn rootworm</name>
    <dbReference type="NCBI Taxonomy" id="50390"/>
    <lineage>
        <taxon>Eukaryota</taxon>
        <taxon>Metazoa</taxon>
        <taxon>Ecdysozoa</taxon>
        <taxon>Arthropoda</taxon>
        <taxon>Hexapoda</taxon>
        <taxon>Insecta</taxon>
        <taxon>Pterygota</taxon>
        <taxon>Neoptera</taxon>
        <taxon>Endopterygota</taxon>
        <taxon>Coleoptera</taxon>
        <taxon>Polyphaga</taxon>
        <taxon>Cucujiformia</taxon>
        <taxon>Chrysomeloidea</taxon>
        <taxon>Chrysomelidae</taxon>
        <taxon>Galerucinae</taxon>
        <taxon>Diabroticina</taxon>
        <taxon>Diabroticites</taxon>
        <taxon>Diabrotica</taxon>
    </lineage>
</organism>
<evidence type="ECO:0000259" key="1">
    <source>
        <dbReference type="PROSITE" id="PS51029"/>
    </source>
</evidence>
<evidence type="ECO:0000313" key="2">
    <source>
        <dbReference type="EnsemblMetazoa" id="XP_050510281.1"/>
    </source>
</evidence>
<reference evidence="4" key="1">
    <citation type="submission" date="2025-04" db="UniProtKB">
        <authorList>
            <consortium name="RefSeq"/>
        </authorList>
    </citation>
    <scope>IDENTIFICATION</scope>
    <source>
        <tissue evidence="4">Whole insect</tissue>
    </source>
</reference>
<protein>
    <submittedName>
        <fullName evidence="4">Uncharacterized protein LOC114338371</fullName>
    </submittedName>
</protein>
<dbReference type="Proteomes" id="UP001652700">
    <property type="component" value="Unplaced"/>
</dbReference>
<accession>A0A6P7G6R8</accession>
<dbReference type="InterPro" id="IPR006578">
    <property type="entry name" value="MADF-dom"/>
</dbReference>
<dbReference type="PANTHER" id="PTHR12243">
    <property type="entry name" value="MADF DOMAIN TRANSCRIPTION FACTOR"/>
    <property type="match status" value="1"/>
</dbReference>
<dbReference type="GO" id="GO:0005634">
    <property type="term" value="C:nucleus"/>
    <property type="evidence" value="ECO:0007669"/>
    <property type="project" value="TreeGrafter"/>
</dbReference>
<dbReference type="GO" id="GO:0006357">
    <property type="term" value="P:regulation of transcription by RNA polymerase II"/>
    <property type="evidence" value="ECO:0007669"/>
    <property type="project" value="TreeGrafter"/>
</dbReference>
<dbReference type="Pfam" id="PF10545">
    <property type="entry name" value="MADF_DNA_bdg"/>
    <property type="match status" value="1"/>
</dbReference>
<reference evidence="2" key="2">
    <citation type="submission" date="2025-05" db="UniProtKB">
        <authorList>
            <consortium name="EnsemblMetazoa"/>
        </authorList>
    </citation>
    <scope>IDENTIFICATION</scope>
</reference>
<name>A0A6P7G6R8_DIAVI</name>
<dbReference type="PROSITE" id="PS51029">
    <property type="entry name" value="MADF"/>
    <property type="match status" value="1"/>
</dbReference>
<dbReference type="OrthoDB" id="8118596at2759"/>
<dbReference type="RefSeq" id="XP_028144759.1">
    <property type="nucleotide sequence ID" value="XM_028288958.1"/>
</dbReference>
<proteinExistence type="predicted"/>
<dbReference type="SMART" id="SM00595">
    <property type="entry name" value="MADF"/>
    <property type="match status" value="1"/>
</dbReference>
<dbReference type="AlphaFoldDB" id="A0A6P7G6R8"/>
<dbReference type="PANTHER" id="PTHR12243:SF67">
    <property type="entry name" value="COREPRESSOR OF PANGOLIN, ISOFORM A-RELATED"/>
    <property type="match status" value="1"/>
</dbReference>
<dbReference type="EnsemblMetazoa" id="XM_050654324.1">
    <property type="protein sequence ID" value="XP_050510281.1"/>
    <property type="gene ID" value="LOC126887018"/>
</dbReference>
<gene>
    <name evidence="4" type="primary">LOC114338371</name>
</gene>
<sequence>MFDTAKFIKEVEKRPALYNQFRKEYLNRELKLQLWEEICAKMYDKWEDASEELKSKLQRELQTKWKSIRDHFKRQVDIENGIAKCGQAAKFKRRYLYYDLLHFLKPHMRSRGTLRSIDTSEQQTEDPLSEVEDTESVDFMPQLIKIEEEPFSFEKSSKRRYSTDEYEMREVQGDSSQSMMLQNHEGDEDFMGNKAFLMSLLPLLNTVPANELVSFRCKVMEVFQTIDFS</sequence>
<feature type="domain" description="MADF" evidence="1">
    <location>
        <begin position="6"/>
        <end position="109"/>
    </location>
</feature>
<evidence type="ECO:0000313" key="4">
    <source>
        <dbReference type="RefSeq" id="XP_028144759.1"/>
    </source>
</evidence>
<evidence type="ECO:0000313" key="3">
    <source>
        <dbReference type="Proteomes" id="UP001652700"/>
    </source>
</evidence>
<dbReference type="InterPro" id="IPR039353">
    <property type="entry name" value="TF_Adf1"/>
</dbReference>
<dbReference type="InParanoid" id="A0A6P7G6R8"/>
<keyword evidence="3" id="KW-1185">Reference proteome</keyword>
<dbReference type="GO" id="GO:0005667">
    <property type="term" value="C:transcription regulator complex"/>
    <property type="evidence" value="ECO:0007669"/>
    <property type="project" value="TreeGrafter"/>
</dbReference>